<evidence type="ECO:0000256" key="2">
    <source>
        <dbReference type="ARBA" id="ARBA00008685"/>
    </source>
</evidence>
<keyword evidence="5 9" id="KW-1133">Transmembrane helix</keyword>
<feature type="transmembrane region" description="Helical" evidence="9">
    <location>
        <begin position="409"/>
        <end position="430"/>
    </location>
</feature>
<comment type="similarity">
    <text evidence="2">Belongs to the glutamate-gated ion channel (TC 1.A.10.1) family.</text>
</comment>
<proteinExistence type="inferred from homology"/>
<keyword evidence="14" id="KW-1185">Reference proteome</keyword>
<dbReference type="Pfam" id="PF00060">
    <property type="entry name" value="Lig_chan"/>
    <property type="match status" value="1"/>
</dbReference>
<feature type="signal peptide" evidence="10">
    <location>
        <begin position="1"/>
        <end position="18"/>
    </location>
</feature>
<dbReference type="Proteomes" id="UP001314205">
    <property type="component" value="Unassembled WGS sequence"/>
</dbReference>
<keyword evidence="3" id="KW-1003">Cell membrane</keyword>
<evidence type="ECO:0000256" key="10">
    <source>
        <dbReference type="SAM" id="SignalP"/>
    </source>
</evidence>
<feature type="transmembrane region" description="Helical" evidence="9">
    <location>
        <begin position="335"/>
        <end position="356"/>
    </location>
</feature>
<evidence type="ECO:0000313" key="14">
    <source>
        <dbReference type="Proteomes" id="UP001314205"/>
    </source>
</evidence>
<evidence type="ECO:0000313" key="13">
    <source>
        <dbReference type="EMBL" id="CAK1596060.1"/>
    </source>
</evidence>
<dbReference type="Pfam" id="PF24576">
    <property type="entry name" value="IR75A_N"/>
    <property type="match status" value="1"/>
</dbReference>
<feature type="chain" id="PRO_5043326222" evidence="10">
    <location>
        <begin position="19"/>
        <end position="631"/>
    </location>
</feature>
<dbReference type="InterPro" id="IPR057074">
    <property type="entry name" value="IR75A_N"/>
</dbReference>
<dbReference type="Gene3D" id="3.40.190.10">
    <property type="entry name" value="Periplasmic binding protein-like II"/>
    <property type="match status" value="2"/>
</dbReference>
<keyword evidence="8" id="KW-0325">Glycoprotein</keyword>
<evidence type="ECO:0000256" key="3">
    <source>
        <dbReference type="ARBA" id="ARBA00022475"/>
    </source>
</evidence>
<evidence type="ECO:0000256" key="5">
    <source>
        <dbReference type="ARBA" id="ARBA00022989"/>
    </source>
</evidence>
<feature type="domain" description="Ionotropic glutamate receptor C-terminal" evidence="11">
    <location>
        <begin position="333"/>
        <end position="581"/>
    </location>
</feature>
<dbReference type="PANTHER" id="PTHR42643">
    <property type="entry name" value="IONOTROPIC RECEPTOR 20A-RELATED"/>
    <property type="match status" value="1"/>
</dbReference>
<protein>
    <submittedName>
        <fullName evidence="13">Uncharacterized protein</fullName>
    </submittedName>
</protein>
<evidence type="ECO:0000256" key="1">
    <source>
        <dbReference type="ARBA" id="ARBA00004651"/>
    </source>
</evidence>
<dbReference type="GO" id="GO:0015276">
    <property type="term" value="F:ligand-gated monoatomic ion channel activity"/>
    <property type="evidence" value="ECO:0007669"/>
    <property type="project" value="InterPro"/>
</dbReference>
<comment type="caution">
    <text evidence="13">The sequence shown here is derived from an EMBL/GenBank/DDBJ whole genome shotgun (WGS) entry which is preliminary data.</text>
</comment>
<dbReference type="InterPro" id="IPR001320">
    <property type="entry name" value="Iontro_rcpt_C"/>
</dbReference>
<dbReference type="PANTHER" id="PTHR42643:SF33">
    <property type="entry name" value="GLUTAMATE RECEPTOR 2-LIKE PROTEIN"/>
    <property type="match status" value="1"/>
</dbReference>
<evidence type="ECO:0000256" key="9">
    <source>
        <dbReference type="SAM" id="Phobius"/>
    </source>
</evidence>
<dbReference type="SUPFAM" id="SSF53850">
    <property type="entry name" value="Periplasmic binding protein-like II"/>
    <property type="match status" value="1"/>
</dbReference>
<sequence>MKTILAIVILLILDITFSQILIDNILIDNVIQTMEKPISILAVLCSSSYKKIQIYKALNKGNSSPIYMQYSDEYFSLPPTYVMDQYTTFLINLSCPNVSYYLEKSKQANYFRSPYRWIIFNNNEIKYENNTNFIPAALSKINIFPDSEVIYIHQAQKGGLEFHLIYKVSYNREWQTELYGVYDVKENFKKLDKVAESAAIRRLNLDGYEIKICYVLTNSDSINHLTDGIDDHIDTITKVNFPTTNQLLDFLNARRKFIFADTWGYRHNNTWNGMTGYLVRGEVEIGGSPMFFTTERVSIVEYISSPTPTRSKFVFQQPKLSYENNLFLLSFRKSVWYSIVALIVLLFWALLIVAIWEWKKYNHEMHAREDDPGVLRANVKDVALLVFGATCQQGSPVELKGSLGRTVMLVLFLTVMFLYTSYAANIVALLQSSSSQIKTLEDLLHSRIKFGVHDTVYNRYYFSTATESVRKAIYDTKIAPPGVEPRFMSIEEGVKKIRQGLFAFHMETGVGYKFVGKYFEEGEKCGLQEIQYLQVIDPWLAVRKNTPFMEMFKIGTKRIHEHGLQNRQNRLLYEHKPRCSGREANFVSVSMVDCYPALLVLSYGTLIATVVLIIEFLYNKWKIMYRQIRII</sequence>
<keyword evidence="4 9" id="KW-0812">Transmembrane</keyword>
<evidence type="ECO:0000259" key="11">
    <source>
        <dbReference type="Pfam" id="PF00060"/>
    </source>
</evidence>
<dbReference type="GO" id="GO:0005886">
    <property type="term" value="C:plasma membrane"/>
    <property type="evidence" value="ECO:0007669"/>
    <property type="project" value="UniProtKB-SubCell"/>
</dbReference>
<dbReference type="EMBL" id="CAVLGL010000093">
    <property type="protein sequence ID" value="CAK1596060.1"/>
    <property type="molecule type" value="Genomic_DNA"/>
</dbReference>
<dbReference type="AlphaFoldDB" id="A0AAV1LKS1"/>
<keyword evidence="6 9" id="KW-0472">Membrane</keyword>
<evidence type="ECO:0000259" key="12">
    <source>
        <dbReference type="Pfam" id="PF24576"/>
    </source>
</evidence>
<gene>
    <name evidence="13" type="ORF">PARMNEM_LOCUS15455</name>
</gene>
<evidence type="ECO:0000256" key="4">
    <source>
        <dbReference type="ARBA" id="ARBA00022692"/>
    </source>
</evidence>
<dbReference type="InterPro" id="IPR052192">
    <property type="entry name" value="Insect_Ionotropic_Sensory_Rcpt"/>
</dbReference>
<keyword evidence="10" id="KW-0732">Signal</keyword>
<name>A0AAV1LKS1_9NEOP</name>
<reference evidence="13 14" key="1">
    <citation type="submission" date="2023-11" db="EMBL/GenBank/DDBJ databases">
        <authorList>
            <person name="Hedman E."/>
            <person name="Englund M."/>
            <person name="Stromberg M."/>
            <person name="Nyberg Akerstrom W."/>
            <person name="Nylinder S."/>
            <person name="Jareborg N."/>
            <person name="Kallberg Y."/>
            <person name="Kronander E."/>
        </authorList>
    </citation>
    <scope>NUCLEOTIDE SEQUENCE [LARGE SCALE GENOMIC DNA]</scope>
</reference>
<keyword evidence="7" id="KW-0675">Receptor</keyword>
<evidence type="ECO:0000256" key="6">
    <source>
        <dbReference type="ARBA" id="ARBA00023136"/>
    </source>
</evidence>
<comment type="subcellular location">
    <subcellularLocation>
        <location evidence="1">Cell membrane</location>
        <topology evidence="1">Multi-pass membrane protein</topology>
    </subcellularLocation>
</comment>
<evidence type="ECO:0000256" key="7">
    <source>
        <dbReference type="ARBA" id="ARBA00023170"/>
    </source>
</evidence>
<evidence type="ECO:0000256" key="8">
    <source>
        <dbReference type="ARBA" id="ARBA00023180"/>
    </source>
</evidence>
<feature type="domain" description="Ionotropic receptor 75a N-terminal" evidence="12">
    <location>
        <begin position="45"/>
        <end position="210"/>
    </location>
</feature>
<dbReference type="GO" id="GO:0050906">
    <property type="term" value="P:detection of stimulus involved in sensory perception"/>
    <property type="evidence" value="ECO:0007669"/>
    <property type="project" value="UniProtKB-ARBA"/>
</dbReference>
<accession>A0AAV1LKS1</accession>
<feature type="transmembrane region" description="Helical" evidence="9">
    <location>
        <begin position="595"/>
        <end position="618"/>
    </location>
</feature>
<organism evidence="13 14">
    <name type="scientific">Parnassius mnemosyne</name>
    <name type="common">clouded apollo</name>
    <dbReference type="NCBI Taxonomy" id="213953"/>
    <lineage>
        <taxon>Eukaryota</taxon>
        <taxon>Metazoa</taxon>
        <taxon>Ecdysozoa</taxon>
        <taxon>Arthropoda</taxon>
        <taxon>Hexapoda</taxon>
        <taxon>Insecta</taxon>
        <taxon>Pterygota</taxon>
        <taxon>Neoptera</taxon>
        <taxon>Endopterygota</taxon>
        <taxon>Lepidoptera</taxon>
        <taxon>Glossata</taxon>
        <taxon>Ditrysia</taxon>
        <taxon>Papilionoidea</taxon>
        <taxon>Papilionidae</taxon>
        <taxon>Parnassiinae</taxon>
        <taxon>Parnassini</taxon>
        <taxon>Parnassius</taxon>
        <taxon>Driopa</taxon>
    </lineage>
</organism>